<dbReference type="Proteomes" id="UP000249091">
    <property type="component" value="Chromosome 1"/>
</dbReference>
<proteinExistence type="inferred from homology"/>
<accession>A0A2X4UTC0</accession>
<keyword evidence="6" id="KW-1185">Reference proteome</keyword>
<dbReference type="CDD" id="cd05233">
    <property type="entry name" value="SDR_c"/>
    <property type="match status" value="1"/>
</dbReference>
<dbReference type="KEGG" id="rcr:NCTC10994_03811"/>
<keyword evidence="2 5" id="KW-0560">Oxidoreductase</keyword>
<dbReference type="PRINTS" id="PR00081">
    <property type="entry name" value="GDHRDH"/>
</dbReference>
<name>A0A2X4UTC0_9NOCA</name>
<dbReference type="Gene3D" id="3.40.50.720">
    <property type="entry name" value="NAD(P)-binding Rossmann-like Domain"/>
    <property type="match status" value="2"/>
</dbReference>
<dbReference type="Pfam" id="PF00106">
    <property type="entry name" value="adh_short"/>
    <property type="match status" value="1"/>
</dbReference>
<dbReference type="SUPFAM" id="SSF51735">
    <property type="entry name" value="NAD(P)-binding Rossmann-fold domains"/>
    <property type="match status" value="2"/>
</dbReference>
<dbReference type="InterPro" id="IPR036291">
    <property type="entry name" value="NAD(P)-bd_dom_sf"/>
</dbReference>
<evidence type="ECO:0000256" key="1">
    <source>
        <dbReference type="ARBA" id="ARBA00006484"/>
    </source>
</evidence>
<evidence type="ECO:0000313" key="6">
    <source>
        <dbReference type="Proteomes" id="UP000249091"/>
    </source>
</evidence>
<organism evidence="5 6">
    <name type="scientific">Rhodococcus coprophilus</name>
    <dbReference type="NCBI Taxonomy" id="38310"/>
    <lineage>
        <taxon>Bacteria</taxon>
        <taxon>Bacillati</taxon>
        <taxon>Actinomycetota</taxon>
        <taxon>Actinomycetes</taxon>
        <taxon>Mycobacteriales</taxon>
        <taxon>Nocardiaceae</taxon>
        <taxon>Rhodococcus</taxon>
    </lineage>
</organism>
<feature type="domain" description="Ketoreductase" evidence="4">
    <location>
        <begin position="367"/>
        <end position="543"/>
    </location>
</feature>
<dbReference type="InterPro" id="IPR002347">
    <property type="entry name" value="SDR_fam"/>
</dbReference>
<sequence length="662" mass="71354">MATYLVTGGTGFLGRHVLARLLATRPDAEVHVLVRRESVPKFEALAGSMPSGARLHALVGDLTASDLGVEPEAIPEADHIIHLGAIYDLTAGDEQAATNVDGTEKVVALARRLDATLHHVSSIAVAGDHRGTFTENDFDLGQRFPTPYHRTKFEAEQTVRKSDIRWRTYRPSAIVGDSVTGAIDKIDGPYFFFPALARLGALPSGLPLVVPDLGDTNLVPVDYVAAAIVELVHRPGLDGRAFHLVSPRPQPLREVFAAFASAAGAPVPVATVPGGLVRQLLSSTVVPGLDTARRLVLDRLGIPPVMLDHLTLPTVFDDTLTREVLYDSGIEVPDLADYAPALWRYWSEHLDPDRSRRDDPRGPLVDRHVIVTGASSGIGRATALAVAERGARVFLLARRKEELDAVVAQIRAGDGCAYAYPCDITDAASVERTVSSLLADHGHVDMLVNNAGRSIRRSLYHSTDRMHDFERTMAVNYFGAVRLVLALLPHMRRRRFGHIVNITTAGVPARTPRFAAYIASKAALEAFAEVAAGETLSDGITFTTVRMPLVRTPMIAPTDEYTEAPAASPEAAAAMVVRALIERPTRIDVPVSTLAEFGSLFAPSTANRVRSRLHHTSSDSGAARGETEERKPTPPALFGALPALTGGTTLRRIGRLVPGVHW</sequence>
<reference evidence="5 6" key="1">
    <citation type="submission" date="2018-06" db="EMBL/GenBank/DDBJ databases">
        <authorList>
            <consortium name="Pathogen Informatics"/>
            <person name="Doyle S."/>
        </authorList>
    </citation>
    <scope>NUCLEOTIDE SEQUENCE [LARGE SCALE GENOMIC DNA]</scope>
    <source>
        <strain evidence="5 6">NCTC10994</strain>
    </source>
</reference>
<dbReference type="NCBIfam" id="NF005539">
    <property type="entry name" value="PRK07201.1"/>
    <property type="match status" value="1"/>
</dbReference>
<dbReference type="AlphaFoldDB" id="A0A2X4UTC0"/>
<evidence type="ECO:0000256" key="3">
    <source>
        <dbReference type="SAM" id="MobiDB-lite"/>
    </source>
</evidence>
<dbReference type="STRING" id="1219011.GCA_001895045_01596"/>
<evidence type="ECO:0000259" key="4">
    <source>
        <dbReference type="SMART" id="SM00822"/>
    </source>
</evidence>
<dbReference type="SMART" id="SM00822">
    <property type="entry name" value="PKS_KR"/>
    <property type="match status" value="1"/>
</dbReference>
<dbReference type="CDD" id="cd05263">
    <property type="entry name" value="MupV_like_SDR_e"/>
    <property type="match status" value="1"/>
</dbReference>
<feature type="region of interest" description="Disordered" evidence="3">
    <location>
        <begin position="608"/>
        <end position="641"/>
    </location>
</feature>
<protein>
    <submittedName>
        <fullName evidence="5">Short chain dehydrogenase</fullName>
        <ecNumber evidence="5">1.2.1.-</ecNumber>
    </submittedName>
</protein>
<dbReference type="RefSeq" id="WP_072699539.1">
    <property type="nucleotide sequence ID" value="NZ_JAFBBL010000001.1"/>
</dbReference>
<evidence type="ECO:0000313" key="5">
    <source>
        <dbReference type="EMBL" id="SQI37902.1"/>
    </source>
</evidence>
<gene>
    <name evidence="5" type="primary">acr1_2</name>
    <name evidence="5" type="ORF">NCTC10994_03811</name>
</gene>
<dbReference type="GO" id="GO:0016020">
    <property type="term" value="C:membrane"/>
    <property type="evidence" value="ECO:0007669"/>
    <property type="project" value="TreeGrafter"/>
</dbReference>
<dbReference type="EC" id="1.2.1.-" evidence="5"/>
<dbReference type="InterPro" id="IPR057313">
    <property type="entry name" value="Maqu_2507-like"/>
</dbReference>
<dbReference type="EMBL" id="LS483468">
    <property type="protein sequence ID" value="SQI37902.1"/>
    <property type="molecule type" value="Genomic_DNA"/>
</dbReference>
<dbReference type="PANTHER" id="PTHR44196">
    <property type="entry name" value="DEHYDROGENASE/REDUCTASE SDR FAMILY MEMBER 7B"/>
    <property type="match status" value="1"/>
</dbReference>
<dbReference type="PANTHER" id="PTHR44196:SF1">
    <property type="entry name" value="DEHYDROGENASE_REDUCTASE SDR FAMILY MEMBER 7B"/>
    <property type="match status" value="1"/>
</dbReference>
<evidence type="ECO:0000256" key="2">
    <source>
        <dbReference type="ARBA" id="ARBA00023002"/>
    </source>
</evidence>
<dbReference type="Pfam" id="PF07993">
    <property type="entry name" value="NAD_binding_4"/>
    <property type="match status" value="1"/>
</dbReference>
<dbReference type="PRINTS" id="PR00080">
    <property type="entry name" value="SDRFAMILY"/>
</dbReference>
<comment type="similarity">
    <text evidence="1">Belongs to the short-chain dehydrogenases/reductases (SDR) family.</text>
</comment>
<dbReference type="InterPro" id="IPR057326">
    <property type="entry name" value="KR_dom"/>
</dbReference>
<dbReference type="InterPro" id="IPR013120">
    <property type="entry name" value="FAR_NAD-bd"/>
</dbReference>
<dbReference type="GO" id="GO:0016491">
    <property type="term" value="F:oxidoreductase activity"/>
    <property type="evidence" value="ECO:0007669"/>
    <property type="project" value="UniProtKB-KW"/>
</dbReference>